<proteinExistence type="predicted"/>
<keyword evidence="2" id="KW-1185">Reference proteome</keyword>
<protein>
    <submittedName>
        <fullName evidence="1">Uncharacterized protein</fullName>
    </submittedName>
</protein>
<dbReference type="EMBL" id="JAYRBN010000027">
    <property type="protein sequence ID" value="KAL2749221.1"/>
    <property type="molecule type" value="Genomic_DNA"/>
</dbReference>
<accession>A0ABD2CW37</accession>
<name>A0ABD2CW37_VESMC</name>
<reference evidence="1 2" key="1">
    <citation type="journal article" date="2024" name="Ann. Entomol. Soc. Am.">
        <title>Genomic analyses of the southern and eastern yellowjacket wasps (Hymenoptera: Vespidae) reveal evolutionary signatures of social life.</title>
        <authorList>
            <person name="Catto M.A."/>
            <person name="Caine P.B."/>
            <person name="Orr S.E."/>
            <person name="Hunt B.G."/>
            <person name="Goodisman M.A.D."/>
        </authorList>
    </citation>
    <scope>NUCLEOTIDE SEQUENCE [LARGE SCALE GENOMIC DNA]</scope>
    <source>
        <strain evidence="1">232</strain>
        <tissue evidence="1">Head and thorax</tissue>
    </source>
</reference>
<dbReference type="AlphaFoldDB" id="A0ABD2CW37"/>
<evidence type="ECO:0000313" key="2">
    <source>
        <dbReference type="Proteomes" id="UP001607303"/>
    </source>
</evidence>
<organism evidence="1 2">
    <name type="scientific">Vespula maculifrons</name>
    <name type="common">Eastern yellow jacket</name>
    <name type="synonym">Wasp</name>
    <dbReference type="NCBI Taxonomy" id="7453"/>
    <lineage>
        <taxon>Eukaryota</taxon>
        <taxon>Metazoa</taxon>
        <taxon>Ecdysozoa</taxon>
        <taxon>Arthropoda</taxon>
        <taxon>Hexapoda</taxon>
        <taxon>Insecta</taxon>
        <taxon>Pterygota</taxon>
        <taxon>Neoptera</taxon>
        <taxon>Endopterygota</taxon>
        <taxon>Hymenoptera</taxon>
        <taxon>Apocrita</taxon>
        <taxon>Aculeata</taxon>
        <taxon>Vespoidea</taxon>
        <taxon>Vespidae</taxon>
        <taxon>Vespinae</taxon>
        <taxon>Vespula</taxon>
    </lineage>
</organism>
<gene>
    <name evidence="1" type="ORF">V1477_002161</name>
</gene>
<dbReference type="Proteomes" id="UP001607303">
    <property type="component" value="Unassembled WGS sequence"/>
</dbReference>
<sequence>MTSKGRSTILSRGTIYSGRILLTKLLSAFPLHRLDLIAFLILLKILKKYSSSAAITQFTILKFHLDRAKAHRRQYLTITFPCVDHDAKQLQKYSTDKKKPIHHKRYIFRLSPKSPANQIGNNDKIMPSMFISTACYLTSQIRSIQSHGSSQSPIYYSPHYTVLRNYSAIKLRIIFNKPSLTSSGSSFSNILHTDDLRGILWVDKNSNIVPSRLLAEVVYETKSATSLGEVVDQNSLLRLFNSLTFA</sequence>
<comment type="caution">
    <text evidence="1">The sequence shown here is derived from an EMBL/GenBank/DDBJ whole genome shotgun (WGS) entry which is preliminary data.</text>
</comment>
<evidence type="ECO:0000313" key="1">
    <source>
        <dbReference type="EMBL" id="KAL2749221.1"/>
    </source>
</evidence>